<reference evidence="2 3" key="1">
    <citation type="submission" date="2019-05" db="EMBL/GenBank/DDBJ databases">
        <title>Mumia sp. nov., isolated from the intestinal contents of plateau pika (Ochotona curzoniae) in the Qinghai-Tibet plateau of China.</title>
        <authorList>
            <person name="Tian Z."/>
        </authorList>
    </citation>
    <scope>NUCLEOTIDE SEQUENCE [LARGE SCALE GENOMIC DNA]</scope>
    <source>
        <strain evidence="3">527</strain>
        <strain evidence="2">Z527</strain>
    </source>
</reference>
<dbReference type="InterPro" id="IPR019587">
    <property type="entry name" value="Polyketide_cyclase/dehydratase"/>
</dbReference>
<sequence length="158" mass="17859">MTTAATDPYLLETSTEVDASPREVWEVVSDLRRMPEWSPQTRKMLIRGPIGVGTRSLNLNKLGWRVWPTTSVVVRYEPQRAIAFEVPINGTVWSYELEDLGDGRTRLAERREAPQGTSAVSRELIKRFLGGDEAFSAQLERDMARTLARIKGVVERSV</sequence>
<comment type="caution">
    <text evidence="2">The sequence shown here is derived from an EMBL/GenBank/DDBJ whole genome shotgun (WGS) entry which is preliminary data.</text>
</comment>
<proteinExistence type="predicted"/>
<protein>
    <submittedName>
        <fullName evidence="2">SRPBCC family protein</fullName>
    </submittedName>
</protein>
<dbReference type="InterPro" id="IPR023393">
    <property type="entry name" value="START-like_dom_sf"/>
</dbReference>
<dbReference type="EMBL" id="VDFR01000097">
    <property type="protein sequence ID" value="TNC42312.1"/>
    <property type="molecule type" value="Genomic_DNA"/>
</dbReference>
<dbReference type="Gene3D" id="3.30.530.20">
    <property type="match status" value="1"/>
</dbReference>
<dbReference type="EMBL" id="VDFR01000052">
    <property type="protein sequence ID" value="TNC46747.1"/>
    <property type="molecule type" value="Genomic_DNA"/>
</dbReference>
<evidence type="ECO:0000313" key="1">
    <source>
        <dbReference type="EMBL" id="TNC42312.1"/>
    </source>
</evidence>
<dbReference type="RefSeq" id="WP_139105897.1">
    <property type="nucleotide sequence ID" value="NZ_VDFR01000052.1"/>
</dbReference>
<dbReference type="CDD" id="cd07812">
    <property type="entry name" value="SRPBCC"/>
    <property type="match status" value="1"/>
</dbReference>
<dbReference type="AlphaFoldDB" id="A0A5C4MQY9"/>
<gene>
    <name evidence="2" type="ORF">FHE65_11865</name>
    <name evidence="1" type="ORF">FHE65_21455</name>
</gene>
<dbReference type="SUPFAM" id="SSF55961">
    <property type="entry name" value="Bet v1-like"/>
    <property type="match status" value="1"/>
</dbReference>
<evidence type="ECO:0000313" key="3">
    <source>
        <dbReference type="Proteomes" id="UP000306740"/>
    </source>
</evidence>
<dbReference type="OrthoDB" id="4618973at2"/>
<organism evidence="2 3">
    <name type="scientific">Mumia zhuanghuii</name>
    <dbReference type="NCBI Taxonomy" id="2585211"/>
    <lineage>
        <taxon>Bacteria</taxon>
        <taxon>Bacillati</taxon>
        <taxon>Actinomycetota</taxon>
        <taxon>Actinomycetes</taxon>
        <taxon>Propionibacteriales</taxon>
        <taxon>Nocardioidaceae</taxon>
        <taxon>Mumia</taxon>
    </lineage>
</organism>
<dbReference type="Proteomes" id="UP000306740">
    <property type="component" value="Unassembled WGS sequence"/>
</dbReference>
<name>A0A5C4MQY9_9ACTN</name>
<dbReference type="Pfam" id="PF10604">
    <property type="entry name" value="Polyketide_cyc2"/>
    <property type="match status" value="1"/>
</dbReference>
<evidence type="ECO:0000313" key="2">
    <source>
        <dbReference type="EMBL" id="TNC46747.1"/>
    </source>
</evidence>
<accession>A0A5C4MQY9</accession>